<feature type="non-terminal residue" evidence="9">
    <location>
        <position position="601"/>
    </location>
</feature>
<dbReference type="Pfam" id="PF00263">
    <property type="entry name" value="Secretin"/>
    <property type="match status" value="1"/>
</dbReference>
<gene>
    <name evidence="9" type="ORF">GEV02_32505</name>
</gene>
<evidence type="ECO:0000256" key="5">
    <source>
        <dbReference type="RuleBase" id="RU004003"/>
    </source>
</evidence>
<feature type="repeat" description="TPR" evidence="4">
    <location>
        <begin position="25"/>
        <end position="58"/>
    </location>
</feature>
<dbReference type="AlphaFoldDB" id="A0A6A7NCR3"/>
<dbReference type="SMART" id="SM00965">
    <property type="entry name" value="STN"/>
    <property type="match status" value="1"/>
</dbReference>
<evidence type="ECO:0000256" key="3">
    <source>
        <dbReference type="ARBA" id="ARBA00023237"/>
    </source>
</evidence>
<keyword evidence="10" id="KW-1185">Reference proteome</keyword>
<dbReference type="GO" id="GO:0015627">
    <property type="term" value="C:type II protein secretion system complex"/>
    <property type="evidence" value="ECO:0007669"/>
    <property type="project" value="TreeGrafter"/>
</dbReference>
<dbReference type="Proteomes" id="UP000440498">
    <property type="component" value="Unassembled WGS sequence"/>
</dbReference>
<feature type="chain" id="PRO_5025647206" evidence="7">
    <location>
        <begin position="22"/>
        <end position="601"/>
    </location>
</feature>
<feature type="signal peptide" evidence="7">
    <location>
        <begin position="1"/>
        <end position="21"/>
    </location>
</feature>
<feature type="domain" description="Secretin/TonB short N-terminal" evidence="8">
    <location>
        <begin position="207"/>
        <end position="258"/>
    </location>
</feature>
<feature type="compositionally biased region" description="Low complexity" evidence="6">
    <location>
        <begin position="588"/>
        <end position="601"/>
    </location>
</feature>
<dbReference type="InterPro" id="IPR004846">
    <property type="entry name" value="T2SS/T3SS_dom"/>
</dbReference>
<dbReference type="PANTHER" id="PTHR30332:SF17">
    <property type="entry name" value="TYPE IV PILIATION SYSTEM PROTEIN DR_0774-RELATED"/>
    <property type="match status" value="1"/>
</dbReference>
<dbReference type="InterPro" id="IPR011662">
    <property type="entry name" value="Secretin/TonB_short_N"/>
</dbReference>
<keyword evidence="3" id="KW-0998">Cell outer membrane</keyword>
<comment type="caution">
    <text evidence="9">The sequence shown here is derived from an EMBL/GenBank/DDBJ whole genome shotgun (WGS) entry which is preliminary data.</text>
</comment>
<dbReference type="InterPro" id="IPR019734">
    <property type="entry name" value="TPR_rpt"/>
</dbReference>
<dbReference type="PROSITE" id="PS51257">
    <property type="entry name" value="PROKAR_LIPOPROTEIN"/>
    <property type="match status" value="1"/>
</dbReference>
<dbReference type="InterPro" id="IPR050810">
    <property type="entry name" value="Bact_Secretion_Sys_Channel"/>
</dbReference>
<evidence type="ECO:0000256" key="1">
    <source>
        <dbReference type="ARBA" id="ARBA00022448"/>
    </source>
</evidence>
<reference evidence="9 10" key="1">
    <citation type="submission" date="2019-10" db="EMBL/GenBank/DDBJ databases">
        <title>Two novel species isolated from a subtropical stream in China.</title>
        <authorList>
            <person name="Lu H."/>
        </authorList>
    </citation>
    <scope>NUCLEOTIDE SEQUENCE [LARGE SCALE GENOMIC DNA]</scope>
    <source>
        <strain evidence="9 10">FT29W</strain>
    </source>
</reference>
<accession>A0A6A7NCR3</accession>
<dbReference type="EMBL" id="WHUG01000038">
    <property type="protein sequence ID" value="MQA42865.1"/>
    <property type="molecule type" value="Genomic_DNA"/>
</dbReference>
<dbReference type="Gene3D" id="3.30.1370.130">
    <property type="match status" value="1"/>
</dbReference>
<dbReference type="GO" id="GO:0009306">
    <property type="term" value="P:protein secretion"/>
    <property type="evidence" value="ECO:0007669"/>
    <property type="project" value="InterPro"/>
</dbReference>
<dbReference type="PANTHER" id="PTHR30332">
    <property type="entry name" value="PROBABLE GENERAL SECRETION PATHWAY PROTEIN D"/>
    <property type="match status" value="1"/>
</dbReference>
<name>A0A6A7NCR3_9BURK</name>
<evidence type="ECO:0000256" key="4">
    <source>
        <dbReference type="PROSITE-ProRule" id="PRU00339"/>
    </source>
</evidence>
<evidence type="ECO:0000259" key="8">
    <source>
        <dbReference type="SMART" id="SM00965"/>
    </source>
</evidence>
<evidence type="ECO:0000313" key="10">
    <source>
        <dbReference type="Proteomes" id="UP000440498"/>
    </source>
</evidence>
<sequence length="601" mass="66078">MLHRRIILKHVPALMVGLLLAACGAQSVRTEAETLINKGKFEQALQTYEAGLQRYPDSVELRSGLISAQETLVGRLLKSAAELRVTGRDGEAEQMAQRALAIHPGDERAKAMLLELARDRRQAAALASARDLLAKGFSERALLVIENALKDSPRSEPLLALQRQLELEARQAELGGARLSEGRPVSLDFRDANLRMVLEVLTRNSGINFVLDKDVRQDVRTTVFLRQSRLDDALELLTATSQLAYKVIDPTTVLIYPKTPEKVREYQDLMIRAFYLSSADVRQTALLLKNMLKIRDPFIDEKINLIVIRETPQTIRLAERLIALHDLAEPEVMMEVEVLEIKRASLTELGIKYPDGFTLTPIAPAGGFTLGNVHKLNGDTIGVNVPPVTLNLHRDVGDVNILANPKIRARNREKAKIMIGDKLPVVTTTGNAGNSNFISESVQYVDVGLKLDVEPNISLDDEVAIKVGLEVSSLVREIKTGAGSLVYQIGTRTASTVLRLKDGETQLLAGLISNEERMSSLRVPGVGDLPVLGRLFSSQRDDHQRTEIVLSVTPRIVRNLRRPDVNQAEFWSGTENEVRSRPLTLGKPAAPAAGAAPAPVA</sequence>
<dbReference type="PROSITE" id="PS50005">
    <property type="entry name" value="TPR"/>
    <property type="match status" value="1"/>
</dbReference>
<evidence type="ECO:0000256" key="2">
    <source>
        <dbReference type="ARBA" id="ARBA00023136"/>
    </source>
</evidence>
<keyword evidence="4" id="KW-0802">TPR repeat</keyword>
<dbReference type="PRINTS" id="PR01032">
    <property type="entry name" value="PHAGEIV"/>
</dbReference>
<dbReference type="PRINTS" id="PR00811">
    <property type="entry name" value="BCTERIALGSPD"/>
</dbReference>
<proteinExistence type="inferred from homology"/>
<protein>
    <submittedName>
        <fullName evidence="9">General secretion pathway protein GspD</fullName>
    </submittedName>
</protein>
<dbReference type="InterPro" id="IPR011990">
    <property type="entry name" value="TPR-like_helical_dom_sf"/>
</dbReference>
<dbReference type="Pfam" id="PF07660">
    <property type="entry name" value="STN"/>
    <property type="match status" value="1"/>
</dbReference>
<evidence type="ECO:0000256" key="7">
    <source>
        <dbReference type="SAM" id="SignalP"/>
    </source>
</evidence>
<organism evidence="9 10">
    <name type="scientific">Rugamonas aquatica</name>
    <dbReference type="NCBI Taxonomy" id="2743357"/>
    <lineage>
        <taxon>Bacteria</taxon>
        <taxon>Pseudomonadati</taxon>
        <taxon>Pseudomonadota</taxon>
        <taxon>Betaproteobacteria</taxon>
        <taxon>Burkholderiales</taxon>
        <taxon>Oxalobacteraceae</taxon>
        <taxon>Telluria group</taxon>
        <taxon>Rugamonas</taxon>
    </lineage>
</organism>
<feature type="region of interest" description="Disordered" evidence="6">
    <location>
        <begin position="576"/>
        <end position="601"/>
    </location>
</feature>
<keyword evidence="7" id="KW-0732">Signal</keyword>
<dbReference type="GO" id="GO:0019867">
    <property type="term" value="C:outer membrane"/>
    <property type="evidence" value="ECO:0007669"/>
    <property type="project" value="InterPro"/>
</dbReference>
<dbReference type="InterPro" id="IPR001775">
    <property type="entry name" value="GspD/PilQ"/>
</dbReference>
<evidence type="ECO:0000256" key="6">
    <source>
        <dbReference type="SAM" id="MobiDB-lite"/>
    </source>
</evidence>
<dbReference type="Gene3D" id="1.25.40.10">
    <property type="entry name" value="Tetratricopeptide repeat domain"/>
    <property type="match status" value="1"/>
</dbReference>
<keyword evidence="2" id="KW-0472">Membrane</keyword>
<dbReference type="SUPFAM" id="SSF48452">
    <property type="entry name" value="TPR-like"/>
    <property type="match status" value="1"/>
</dbReference>
<comment type="similarity">
    <text evidence="5">Belongs to the bacterial secretin family.</text>
</comment>
<evidence type="ECO:0000313" key="9">
    <source>
        <dbReference type="EMBL" id="MQA42865.1"/>
    </source>
</evidence>
<keyword evidence="1" id="KW-0813">Transport</keyword>
<dbReference type="RefSeq" id="WP_152841915.1">
    <property type="nucleotide sequence ID" value="NZ_WHUG01000038.1"/>
</dbReference>